<sequence length="144" mass="16580">MKLEYHLTVKELNRYFTYKFDWMVMLIIICVFVVGFQSVNQGMGFPWIGMGVFVTTIVLVYALIVGLLSFWCKPAVIEITNIGIRETMNGKTKQWAWHKVGDFALDERYLTIKLGASTAIIPIEQVGVTAAMDFYHSIYQQKRL</sequence>
<keyword evidence="1" id="KW-0812">Transmembrane</keyword>
<evidence type="ECO:0000256" key="1">
    <source>
        <dbReference type="SAM" id="Phobius"/>
    </source>
</evidence>
<evidence type="ECO:0008006" key="4">
    <source>
        <dbReference type="Google" id="ProtNLM"/>
    </source>
</evidence>
<name>A0A1S9ZQJ8_9GAMM</name>
<keyword evidence="1" id="KW-0472">Membrane</keyword>
<feature type="transmembrane region" description="Helical" evidence="1">
    <location>
        <begin position="45"/>
        <end position="71"/>
    </location>
</feature>
<dbReference type="AlphaFoldDB" id="A0A1S9ZQJ8"/>
<protein>
    <recommendedName>
        <fullName evidence="4">YcxB-like protein domain-containing protein</fullName>
    </recommendedName>
</protein>
<evidence type="ECO:0000313" key="2">
    <source>
        <dbReference type="EMBL" id="OOR85301.1"/>
    </source>
</evidence>
<dbReference type="EMBL" id="MUXT01000001">
    <property type="protein sequence ID" value="OOR85301.1"/>
    <property type="molecule type" value="Genomic_DNA"/>
</dbReference>
<dbReference type="Proteomes" id="UP000190322">
    <property type="component" value="Unassembled WGS sequence"/>
</dbReference>
<gene>
    <name evidence="2" type="ORF">B0180_00425</name>
</gene>
<dbReference type="RefSeq" id="WP_078255167.1">
    <property type="nucleotide sequence ID" value="NZ_MUXT01000001.1"/>
</dbReference>
<keyword evidence="1" id="KW-1133">Transmembrane helix</keyword>
<feature type="transmembrane region" description="Helical" evidence="1">
    <location>
        <begin position="20"/>
        <end position="39"/>
    </location>
</feature>
<reference evidence="2 3" key="1">
    <citation type="submission" date="2017-02" db="EMBL/GenBank/DDBJ databases">
        <title>Draft genome sequence of Moraxella canis CCUG 8415A type strain.</title>
        <authorList>
            <person name="Engstrom-Jakobsson H."/>
            <person name="Salva-Serra F."/>
            <person name="Thorell K."/>
            <person name="Gonzales-Siles L."/>
            <person name="Karlsson R."/>
            <person name="Boulund F."/>
            <person name="Engstrand L."/>
            <person name="Moore E."/>
        </authorList>
    </citation>
    <scope>NUCLEOTIDE SEQUENCE [LARGE SCALE GENOMIC DNA]</scope>
    <source>
        <strain evidence="2 3">CCUG 8415A</strain>
    </source>
</reference>
<organism evidence="2 3">
    <name type="scientific">Moraxella canis</name>
    <dbReference type="NCBI Taxonomy" id="90239"/>
    <lineage>
        <taxon>Bacteria</taxon>
        <taxon>Pseudomonadati</taxon>
        <taxon>Pseudomonadota</taxon>
        <taxon>Gammaproteobacteria</taxon>
        <taxon>Moraxellales</taxon>
        <taxon>Moraxellaceae</taxon>
        <taxon>Moraxella</taxon>
    </lineage>
</organism>
<evidence type="ECO:0000313" key="3">
    <source>
        <dbReference type="Proteomes" id="UP000190322"/>
    </source>
</evidence>
<proteinExistence type="predicted"/>
<comment type="caution">
    <text evidence="2">The sequence shown here is derived from an EMBL/GenBank/DDBJ whole genome shotgun (WGS) entry which is preliminary data.</text>
</comment>
<accession>A0A1S9ZQJ8</accession>